<dbReference type="Pfam" id="PF13589">
    <property type="entry name" value="HATPase_c_3"/>
    <property type="match status" value="1"/>
</dbReference>
<evidence type="ECO:0000313" key="9">
    <source>
        <dbReference type="Proteomes" id="UP000254263"/>
    </source>
</evidence>
<evidence type="ECO:0000259" key="7">
    <source>
        <dbReference type="SMART" id="SM01340"/>
    </source>
</evidence>
<dbReference type="GO" id="GO:0005524">
    <property type="term" value="F:ATP binding"/>
    <property type="evidence" value="ECO:0007669"/>
    <property type="project" value="InterPro"/>
</dbReference>
<dbReference type="SUPFAM" id="SSF54211">
    <property type="entry name" value="Ribosomal protein S5 domain 2-like"/>
    <property type="match status" value="1"/>
</dbReference>
<evidence type="ECO:0000256" key="5">
    <source>
        <dbReference type="HAMAP-Rule" id="MF_00149"/>
    </source>
</evidence>
<dbReference type="InterPro" id="IPR020667">
    <property type="entry name" value="DNA_mismatch_repair_MutL"/>
</dbReference>
<feature type="domain" description="DNA mismatch repair protein S5" evidence="7">
    <location>
        <begin position="209"/>
        <end position="327"/>
    </location>
</feature>
<name>A0A379DIL6_9PORP</name>
<dbReference type="InterPro" id="IPR020568">
    <property type="entry name" value="Ribosomal_Su5_D2-typ_SF"/>
</dbReference>
<dbReference type="Proteomes" id="UP000254263">
    <property type="component" value="Unassembled WGS sequence"/>
</dbReference>
<organism evidence="8 9">
    <name type="scientific">Porphyromonas macacae</name>
    <dbReference type="NCBI Taxonomy" id="28115"/>
    <lineage>
        <taxon>Bacteria</taxon>
        <taxon>Pseudomonadati</taxon>
        <taxon>Bacteroidota</taxon>
        <taxon>Bacteroidia</taxon>
        <taxon>Bacteroidales</taxon>
        <taxon>Porphyromonadaceae</taxon>
        <taxon>Porphyromonas</taxon>
    </lineage>
</organism>
<accession>A0A379DIL6</accession>
<sequence length="616" mass="68198">MSDIIHLLPDSIANQIAAGEVIQRPASVVKELLENSVDAGARNIRLDVQQAGRESIRVTDDGKGMSPNDARMAFERHATSKISSVEGLYTLTTMGFRGEALASIAAVAQVELLTRTVSEELGTSLSISGSTVLNVSATTSPVGTILTVKNLFFNVPARRKFLKTNETEFRHIMIEFERVALINPNITFALYHNNNLVLELPATSQKTRILNILGKKFDKELLPISMESPLADISGFVGRPEGAKKKGGAQYFFVNGRYMRHPYFHKAVMTAYEQLIPVGCIPNYIIFFNIDPSYIDVNIHPTKTEIKFSDERALFQLLISTIREALGSSVAIPSIDFERSHIIDMPIYPGRLEELPDKPKVSLNPDYNPFGKNEAVSSVKNKSSYLKRKANMPDLDWAELMEQFKSDSKKEGKETSSLFPLTQADTVEKAKNVLSFVYKDRYIITALSTGLALVDYHRAHVRVLYEQFLSDSANGRIEQQQLLFPEVIEFEPKNIEIAEHVLEEMSGLGFEFSPLGNGSFSILAAPSLAVTDAADLVFDIVETNIALGKTGSEQLIDLIAGRLAEHIAMPYGSALSTEDADLLLARLFATREPNYTPGGKIIISIVDADDIDKRFD</sequence>
<dbReference type="PROSITE" id="PS00058">
    <property type="entry name" value="DNA_MISMATCH_REPAIR_1"/>
    <property type="match status" value="1"/>
</dbReference>
<dbReference type="CDD" id="cd00782">
    <property type="entry name" value="MutL_Trans"/>
    <property type="match status" value="1"/>
</dbReference>
<dbReference type="InterPro" id="IPR002099">
    <property type="entry name" value="MutL/Mlh/PMS"/>
</dbReference>
<comment type="function">
    <text evidence="5">This protein is involved in the repair of mismatches in DNA. It is required for dam-dependent methyl-directed DNA mismatch repair. May act as a 'molecular matchmaker', a protein that promotes the formation of a stable complex between two or more DNA-binding proteins in an ATP-dependent manner without itself being part of a final effector complex.</text>
</comment>
<protein>
    <recommendedName>
        <fullName evidence="2 5">DNA mismatch repair protein MutL</fullName>
    </recommendedName>
</protein>
<dbReference type="CDD" id="cd16926">
    <property type="entry name" value="HATPase_MutL-MLH-PMS-like"/>
    <property type="match status" value="1"/>
</dbReference>
<comment type="similarity">
    <text evidence="1 5">Belongs to the DNA mismatch repair MutL/HexB family.</text>
</comment>
<evidence type="ECO:0000313" key="8">
    <source>
        <dbReference type="EMBL" id="SUB78209.1"/>
    </source>
</evidence>
<dbReference type="SUPFAM" id="SSF118116">
    <property type="entry name" value="DNA mismatch repair protein MutL"/>
    <property type="match status" value="1"/>
</dbReference>
<feature type="domain" description="MutL C-terminal dimerisation" evidence="6">
    <location>
        <begin position="434"/>
        <end position="575"/>
    </location>
</feature>
<evidence type="ECO:0000256" key="4">
    <source>
        <dbReference type="ARBA" id="ARBA00023204"/>
    </source>
</evidence>
<dbReference type="InterPro" id="IPR042120">
    <property type="entry name" value="MutL_C_dimsub"/>
</dbReference>
<evidence type="ECO:0000256" key="3">
    <source>
        <dbReference type="ARBA" id="ARBA00022763"/>
    </source>
</evidence>
<dbReference type="PANTHER" id="PTHR10073">
    <property type="entry name" value="DNA MISMATCH REPAIR PROTEIN MLH, PMS, MUTL"/>
    <property type="match status" value="1"/>
</dbReference>
<reference evidence="8 9" key="1">
    <citation type="submission" date="2018-06" db="EMBL/GenBank/DDBJ databases">
        <authorList>
            <consortium name="Pathogen Informatics"/>
            <person name="Doyle S."/>
        </authorList>
    </citation>
    <scope>NUCLEOTIDE SEQUENCE [LARGE SCALE GENOMIC DNA]</scope>
    <source>
        <strain evidence="8 9">NCTC13100</strain>
    </source>
</reference>
<keyword evidence="4 5" id="KW-0234">DNA repair</keyword>
<evidence type="ECO:0000259" key="6">
    <source>
        <dbReference type="SMART" id="SM00853"/>
    </source>
</evidence>
<dbReference type="InterPro" id="IPR014721">
    <property type="entry name" value="Ribsml_uS5_D2-typ_fold_subgr"/>
</dbReference>
<evidence type="ECO:0000256" key="1">
    <source>
        <dbReference type="ARBA" id="ARBA00006082"/>
    </source>
</evidence>
<dbReference type="InterPro" id="IPR042121">
    <property type="entry name" value="MutL_C_regsub"/>
</dbReference>
<dbReference type="EMBL" id="UGTI01000001">
    <property type="protein sequence ID" value="SUB78209.1"/>
    <property type="molecule type" value="Genomic_DNA"/>
</dbReference>
<keyword evidence="3 5" id="KW-0227">DNA damage</keyword>
<dbReference type="GO" id="GO:0006298">
    <property type="term" value="P:mismatch repair"/>
    <property type="evidence" value="ECO:0007669"/>
    <property type="project" value="UniProtKB-UniRule"/>
</dbReference>
<dbReference type="PANTHER" id="PTHR10073:SF12">
    <property type="entry name" value="DNA MISMATCH REPAIR PROTEIN MLH1"/>
    <property type="match status" value="1"/>
</dbReference>
<dbReference type="GO" id="GO:0032300">
    <property type="term" value="C:mismatch repair complex"/>
    <property type="evidence" value="ECO:0007669"/>
    <property type="project" value="InterPro"/>
</dbReference>
<dbReference type="AlphaFoldDB" id="A0A379DIL6"/>
<dbReference type="Gene3D" id="3.30.230.10">
    <property type="match status" value="1"/>
</dbReference>
<dbReference type="SUPFAM" id="SSF55874">
    <property type="entry name" value="ATPase domain of HSP90 chaperone/DNA topoisomerase II/histidine kinase"/>
    <property type="match status" value="1"/>
</dbReference>
<dbReference type="Pfam" id="PF08676">
    <property type="entry name" value="MutL_C"/>
    <property type="match status" value="1"/>
</dbReference>
<dbReference type="RefSeq" id="WP_018360634.1">
    <property type="nucleotide sequence ID" value="NZ_UGTI01000001.1"/>
</dbReference>
<dbReference type="NCBIfam" id="TIGR00585">
    <property type="entry name" value="mutl"/>
    <property type="match status" value="1"/>
</dbReference>
<dbReference type="HAMAP" id="MF_00149">
    <property type="entry name" value="DNA_mis_repair"/>
    <property type="match status" value="1"/>
</dbReference>
<dbReference type="InterPro" id="IPR038973">
    <property type="entry name" value="MutL/Mlh/Pms-like"/>
</dbReference>
<dbReference type="SMART" id="SM00853">
    <property type="entry name" value="MutL_C"/>
    <property type="match status" value="1"/>
</dbReference>
<dbReference type="GO" id="GO:0016887">
    <property type="term" value="F:ATP hydrolysis activity"/>
    <property type="evidence" value="ECO:0007669"/>
    <property type="project" value="InterPro"/>
</dbReference>
<dbReference type="Gene3D" id="3.30.565.10">
    <property type="entry name" value="Histidine kinase-like ATPase, C-terminal domain"/>
    <property type="match status" value="1"/>
</dbReference>
<dbReference type="FunFam" id="3.30.565.10:FF:000003">
    <property type="entry name" value="DNA mismatch repair endonuclease MutL"/>
    <property type="match status" value="1"/>
</dbReference>
<dbReference type="SMART" id="SM01340">
    <property type="entry name" value="DNA_mis_repair"/>
    <property type="match status" value="1"/>
</dbReference>
<dbReference type="InterPro" id="IPR036890">
    <property type="entry name" value="HATPase_C_sf"/>
</dbReference>
<proteinExistence type="inferred from homology"/>
<dbReference type="InterPro" id="IPR013507">
    <property type="entry name" value="DNA_mismatch_S5_2-like"/>
</dbReference>
<dbReference type="InterPro" id="IPR037198">
    <property type="entry name" value="MutL_C_sf"/>
</dbReference>
<dbReference type="Gene3D" id="3.30.1540.20">
    <property type="entry name" value="MutL, C-terminal domain, dimerisation subdomain"/>
    <property type="match status" value="1"/>
</dbReference>
<dbReference type="GO" id="GO:0140664">
    <property type="term" value="F:ATP-dependent DNA damage sensor activity"/>
    <property type="evidence" value="ECO:0007669"/>
    <property type="project" value="InterPro"/>
</dbReference>
<dbReference type="Pfam" id="PF01119">
    <property type="entry name" value="DNA_mis_repair"/>
    <property type="match status" value="1"/>
</dbReference>
<evidence type="ECO:0000256" key="2">
    <source>
        <dbReference type="ARBA" id="ARBA00021975"/>
    </source>
</evidence>
<dbReference type="InterPro" id="IPR014790">
    <property type="entry name" value="MutL_C"/>
</dbReference>
<gene>
    <name evidence="5 8" type="primary">mutL</name>
    <name evidence="8" type="ORF">NCTC13100_01362</name>
</gene>
<dbReference type="Gene3D" id="3.30.1370.100">
    <property type="entry name" value="MutL, C-terminal domain, regulatory subdomain"/>
    <property type="match status" value="1"/>
</dbReference>
<dbReference type="InterPro" id="IPR014762">
    <property type="entry name" value="DNA_mismatch_repair_CS"/>
</dbReference>
<dbReference type="GO" id="GO:0030983">
    <property type="term" value="F:mismatched DNA binding"/>
    <property type="evidence" value="ECO:0007669"/>
    <property type="project" value="InterPro"/>
</dbReference>